<accession>A0A0F5FZ31</accession>
<protein>
    <submittedName>
        <fullName evidence="1">2Fe-2S ferredoxin</fullName>
    </submittedName>
</protein>
<dbReference type="OrthoDB" id="6195504at2"/>
<dbReference type="InterPro" id="IPR009702">
    <property type="entry name" value="DUF1284"/>
</dbReference>
<dbReference type="Proteomes" id="UP000033632">
    <property type="component" value="Unassembled WGS sequence"/>
</dbReference>
<reference evidence="1 2" key="1">
    <citation type="submission" date="2015-03" db="EMBL/GenBank/DDBJ databases">
        <authorList>
            <person name="Hassan Y.I."/>
            <person name="Lepp D."/>
            <person name="Li X.-Z."/>
            <person name="Zhou T."/>
        </authorList>
    </citation>
    <scope>NUCLEOTIDE SEQUENCE [LARGE SCALE GENOMIC DNA]</scope>
    <source>
        <strain evidence="1 2">BD-c194</strain>
    </source>
</reference>
<dbReference type="PATRIC" id="fig|443610.3.peg.2797"/>
<dbReference type="AlphaFoldDB" id="A0A0F5FZ31"/>
<dbReference type="Pfam" id="PF06935">
    <property type="entry name" value="DUF1284"/>
    <property type="match status" value="1"/>
</dbReference>
<name>A0A0F5FZ31_9HYPH</name>
<proteinExistence type="predicted"/>
<evidence type="ECO:0000313" key="2">
    <source>
        <dbReference type="Proteomes" id="UP000033632"/>
    </source>
</evidence>
<gene>
    <name evidence="1" type="ORF">VE25_01655</name>
</gene>
<dbReference type="STRING" id="443610.VE25_01655"/>
<dbReference type="EMBL" id="JZEX01000024">
    <property type="protein sequence ID" value="KKB13462.1"/>
    <property type="molecule type" value="Genomic_DNA"/>
</dbReference>
<dbReference type="RefSeq" id="WP_046106846.1">
    <property type="nucleotide sequence ID" value="NZ_JZEX01000024.1"/>
</dbReference>
<comment type="caution">
    <text evidence="1">The sequence shown here is derived from an EMBL/GenBank/DDBJ whole genome shotgun (WGS) entry which is preliminary data.</text>
</comment>
<evidence type="ECO:0000313" key="1">
    <source>
        <dbReference type="EMBL" id="KKB13462.1"/>
    </source>
</evidence>
<keyword evidence="2" id="KW-1185">Reference proteome</keyword>
<sequence>MTVRLRPHHLLCLLTYAGKGYNPAFTANYDVIAGRISGGEAIRIVDGPDDICAPLLAGDEPHCRRESVTERDRLAARDLEKLLNTPIPPGTEVELDAELLLGMRVAFAAGRTREACLGCEWSDLCSSIAANGYAGTRVRAAE</sequence>
<organism evidence="1 2">
    <name type="scientific">Devosia geojensis</name>
    <dbReference type="NCBI Taxonomy" id="443610"/>
    <lineage>
        <taxon>Bacteria</taxon>
        <taxon>Pseudomonadati</taxon>
        <taxon>Pseudomonadota</taxon>
        <taxon>Alphaproteobacteria</taxon>
        <taxon>Hyphomicrobiales</taxon>
        <taxon>Devosiaceae</taxon>
        <taxon>Devosia</taxon>
    </lineage>
</organism>